<sequence>MRTNGREKGDRIKFDKKFFRFLSIPKHVIIEFVREQINLKLFSINRICKLCGISKTTYSNYKHPDERFENKYNHIKTKIQKIIKDNSFYGIKRIKRALDDNYNIHIGRDALERLLRLWGLQLRRKIRKSKISLIKKILIFLSNRTNLLIRTVITKPFQVITSDITEIYYNNGKNKAYLAIHKDVFGQMVYGFNLKENMDANLIIDCFEQAKKNIIKLIKTIPNNLLCHSDQGSQYTSYEYVDKVLKSKIILSYSTPGTPTENPGQESFFGRLKDECRAEINEIINFKQLQKFIKSKINYYNNKRIHTSINYQTPAKFTNNFIKNFSLTNNKKWFSFSRT</sequence>
<accession>A0A2H9RD54</accession>
<feature type="domain" description="Integrase catalytic" evidence="1">
    <location>
        <begin position="152"/>
        <end position="322"/>
    </location>
</feature>
<name>A0A2H9RD54_HUBC1</name>
<dbReference type="InterPro" id="IPR001584">
    <property type="entry name" value="Integrase_cat-core"/>
</dbReference>
<dbReference type="AlphaFoldDB" id="A0A2H9RD54"/>
<dbReference type="GO" id="GO:0003676">
    <property type="term" value="F:nucleic acid binding"/>
    <property type="evidence" value="ECO:0007669"/>
    <property type="project" value="InterPro"/>
</dbReference>
<dbReference type="EMBL" id="PFSX01000033">
    <property type="protein sequence ID" value="PJC01403.1"/>
    <property type="molecule type" value="Genomic_DNA"/>
</dbReference>
<dbReference type="PANTHER" id="PTHR46889:SF7">
    <property type="entry name" value="TRANSPOSASE FOR INSERTION SEQUENCE ELEMENT IS904"/>
    <property type="match status" value="1"/>
</dbReference>
<dbReference type="InterPro" id="IPR048020">
    <property type="entry name" value="Transpos_IS3"/>
</dbReference>
<proteinExistence type="predicted"/>
<dbReference type="InterPro" id="IPR050900">
    <property type="entry name" value="Transposase_IS3/IS150/IS904"/>
</dbReference>
<dbReference type="Gene3D" id="3.30.420.10">
    <property type="entry name" value="Ribonuclease H-like superfamily/Ribonuclease H"/>
    <property type="match status" value="1"/>
</dbReference>
<dbReference type="InterPro" id="IPR036397">
    <property type="entry name" value="RNaseH_sf"/>
</dbReference>
<dbReference type="Pfam" id="PF13683">
    <property type="entry name" value="rve_3"/>
    <property type="match status" value="1"/>
</dbReference>
<protein>
    <recommendedName>
        <fullName evidence="1">Integrase catalytic domain-containing protein</fullName>
    </recommendedName>
</protein>
<comment type="caution">
    <text evidence="2">The sequence shown here is derived from an EMBL/GenBank/DDBJ whole genome shotgun (WGS) entry which is preliminary data.</text>
</comment>
<gene>
    <name evidence="2" type="ORF">CO072_01385</name>
</gene>
<reference evidence="3" key="1">
    <citation type="submission" date="2017-09" db="EMBL/GenBank/DDBJ databases">
        <title>Depth-based differentiation of microbial function through sediment-hosted aquifers and enrichment of novel symbionts in the deep terrestrial subsurface.</title>
        <authorList>
            <person name="Probst A.J."/>
            <person name="Ladd B."/>
            <person name="Jarett J.K."/>
            <person name="Geller-Mcgrath D.E."/>
            <person name="Sieber C.M.K."/>
            <person name="Emerson J.B."/>
            <person name="Anantharaman K."/>
            <person name="Thomas B.C."/>
            <person name="Malmstrom R."/>
            <person name="Stieglmeier M."/>
            <person name="Klingl A."/>
            <person name="Woyke T."/>
            <person name="Ryan C.M."/>
            <person name="Banfield J.F."/>
        </authorList>
    </citation>
    <scope>NUCLEOTIDE SEQUENCE [LARGE SCALE GENOMIC DNA]</scope>
</reference>
<dbReference type="GO" id="GO:0015074">
    <property type="term" value="P:DNA integration"/>
    <property type="evidence" value="ECO:0007669"/>
    <property type="project" value="InterPro"/>
</dbReference>
<dbReference type="PROSITE" id="PS50994">
    <property type="entry name" value="INTEGRASE"/>
    <property type="match status" value="1"/>
</dbReference>
<evidence type="ECO:0000313" key="2">
    <source>
        <dbReference type="EMBL" id="PJC01403.1"/>
    </source>
</evidence>
<evidence type="ECO:0000259" key="1">
    <source>
        <dbReference type="PROSITE" id="PS50994"/>
    </source>
</evidence>
<dbReference type="InterPro" id="IPR012337">
    <property type="entry name" value="RNaseH-like_sf"/>
</dbReference>
<dbReference type="Pfam" id="PF13276">
    <property type="entry name" value="HTH_21"/>
    <property type="match status" value="1"/>
</dbReference>
<dbReference type="PANTHER" id="PTHR46889">
    <property type="entry name" value="TRANSPOSASE INSF FOR INSERTION SEQUENCE IS3B-RELATED"/>
    <property type="match status" value="1"/>
</dbReference>
<organism evidence="2 3">
    <name type="scientific">Huberarchaeum crystalense</name>
    <dbReference type="NCBI Taxonomy" id="2014257"/>
    <lineage>
        <taxon>Archaea</taxon>
        <taxon>Candidatus Huberarchaeota</taxon>
        <taxon>Candidatus Huberarchaeia</taxon>
        <taxon>Candidatus Huberarchaeales</taxon>
        <taxon>Candidatus Huberarchaeaceae</taxon>
        <taxon>Candidatus Huberarchaeum</taxon>
    </lineage>
</organism>
<evidence type="ECO:0000313" key="3">
    <source>
        <dbReference type="Proteomes" id="UP000231232"/>
    </source>
</evidence>
<dbReference type="InterPro" id="IPR025948">
    <property type="entry name" value="HTH-like_dom"/>
</dbReference>
<dbReference type="Proteomes" id="UP000231232">
    <property type="component" value="Unassembled WGS sequence"/>
</dbReference>
<dbReference type="SUPFAM" id="SSF53098">
    <property type="entry name" value="Ribonuclease H-like"/>
    <property type="match status" value="1"/>
</dbReference>
<dbReference type="NCBIfam" id="NF033516">
    <property type="entry name" value="transpos_IS3"/>
    <property type="match status" value="1"/>
</dbReference>